<accession>A0ABS5Y8X8</accession>
<evidence type="ECO:0000259" key="2">
    <source>
        <dbReference type="SMART" id="SM00421"/>
    </source>
</evidence>
<evidence type="ECO:0000313" key="4">
    <source>
        <dbReference type="Proteomes" id="UP000811282"/>
    </source>
</evidence>
<dbReference type="InterPro" id="IPR036388">
    <property type="entry name" value="WH-like_DNA-bd_sf"/>
</dbReference>
<evidence type="ECO:0000313" key="3">
    <source>
        <dbReference type="EMBL" id="MBT9430980.1"/>
    </source>
</evidence>
<dbReference type="Pfam" id="PF00196">
    <property type="entry name" value="GerE"/>
    <property type="match status" value="1"/>
</dbReference>
<dbReference type="SUPFAM" id="SSF46894">
    <property type="entry name" value="C-terminal effector domain of the bipartite response regulators"/>
    <property type="match status" value="1"/>
</dbReference>
<keyword evidence="1" id="KW-0238">DNA-binding</keyword>
<keyword evidence="4" id="KW-1185">Reference proteome</keyword>
<dbReference type="Pfam" id="PF08448">
    <property type="entry name" value="PAS_4"/>
    <property type="match status" value="1"/>
</dbReference>
<dbReference type="InterPro" id="IPR013656">
    <property type="entry name" value="PAS_4"/>
</dbReference>
<dbReference type="RefSeq" id="WP_215668168.1">
    <property type="nucleotide sequence ID" value="NZ_JAFJYC010000001.1"/>
</dbReference>
<sequence length="237" mass="27002">MGSLNDPVSGSLTLHTLNHIPLIAIMEHASIPCGIKNKESKFVYLNKASLDFLNIPSGFDFEGRRDEESHCAWSELAPDFQTQDRAAEQSRTVADIVTTSYYGRHAVMEPYYCPKFFINNKHGEILGTAYYIQKFKLLSVSEFFDNIKPSVITLTPPDATFTESELDIIFYARQDLSKKEIAERLFLSSKAPETRLAGIYSKISVHSLSQLNEYCRATALKNYMPKKIFKEGVEFFW</sequence>
<comment type="caution">
    <text evidence="3">The sequence shown here is derived from an EMBL/GenBank/DDBJ whole genome shotgun (WGS) entry which is preliminary data.</text>
</comment>
<feature type="domain" description="HTH luxR-type" evidence="2">
    <location>
        <begin position="158"/>
        <end position="215"/>
    </location>
</feature>
<organism evidence="3 4">
    <name type="scientific">Candidatus Sodalis endolongispinus</name>
    <dbReference type="NCBI Taxonomy" id="2812662"/>
    <lineage>
        <taxon>Bacteria</taxon>
        <taxon>Pseudomonadati</taxon>
        <taxon>Pseudomonadota</taxon>
        <taxon>Gammaproteobacteria</taxon>
        <taxon>Enterobacterales</taxon>
        <taxon>Bruguierivoracaceae</taxon>
        <taxon>Sodalis</taxon>
    </lineage>
</organism>
<dbReference type="Gene3D" id="1.10.10.10">
    <property type="entry name" value="Winged helix-like DNA-binding domain superfamily/Winged helix DNA-binding domain"/>
    <property type="match status" value="1"/>
</dbReference>
<gene>
    <name evidence="3" type="ORF">JZM24_00150</name>
</gene>
<dbReference type="Proteomes" id="UP000811282">
    <property type="component" value="Unassembled WGS sequence"/>
</dbReference>
<dbReference type="InterPro" id="IPR016032">
    <property type="entry name" value="Sig_transdc_resp-reg_C-effctor"/>
</dbReference>
<dbReference type="SMART" id="SM00421">
    <property type="entry name" value="HTH_LUXR"/>
    <property type="match status" value="1"/>
</dbReference>
<name>A0ABS5Y8X8_9GAMM</name>
<reference evidence="3 4" key="1">
    <citation type="journal article" date="2021" name="Genome Biol. Evol.">
        <title>The evolution of interdependence in a four-way mealybug symbiosis.</title>
        <authorList>
            <person name="Garber A.I."/>
            <person name="Kupper M."/>
            <person name="Laetsch D.R."/>
            <person name="Weldon S.R."/>
            <person name="Ladinsky M.S."/>
            <person name="Bjorkman P.J."/>
            <person name="McCutcheon J.P."/>
        </authorList>
    </citation>
    <scope>NUCLEOTIDE SEQUENCE [LARGE SCALE GENOMIC DNA]</scope>
    <source>
        <strain evidence="3">SOD</strain>
    </source>
</reference>
<evidence type="ECO:0000256" key="1">
    <source>
        <dbReference type="ARBA" id="ARBA00023125"/>
    </source>
</evidence>
<dbReference type="InterPro" id="IPR000792">
    <property type="entry name" value="Tscrpt_reg_LuxR_C"/>
</dbReference>
<protein>
    <submittedName>
        <fullName evidence="3">PAS domain-containing protein</fullName>
    </submittedName>
</protein>
<dbReference type="EMBL" id="JAFJYC010000001">
    <property type="protein sequence ID" value="MBT9430980.1"/>
    <property type="molecule type" value="Genomic_DNA"/>
</dbReference>
<proteinExistence type="predicted"/>